<evidence type="ECO:0000256" key="4">
    <source>
        <dbReference type="ARBA" id="ARBA00023015"/>
    </source>
</evidence>
<gene>
    <name evidence="11" type="ORF">GLAREA_06721</name>
</gene>
<sequence>MAQPQQQQQFSMSQRQFSPQDAPSPAGQQSYPFPPQKRQRLSPNPQSTPTSPYTQSPYAMSPGPAGPPSATASPHFANVSLPAGVYNTPYSNGNTTPTLSLPTTPQPQHQMHHSQQNPLNYSSQTHSMASTYQNYNMPQHGAGMMGPPSKPPEKKDNESDAMDILNGTGIDLKEEEQYMINNSFNHELTRSHAGFATAAHSYSQFPPGNAASFYGAGPANAPAESADGKSQEEYIRLAADSAWHDAARRLAMSREREIYDPFLFTMLLQKKVDKAAREQGLTIRAGGWVLPENFHNSTVDVKTAVGPSGSMVQTNGRFLSEDAQLADQSALLSLATKQRLLGFIEDAAALAKARQTGSHGIVPEEWTDVAAPVDLSASTIVSEGGVRVGWESAVDPASASRSASGPAKMPTPVSDSVKTPSDGLKMANDVVVALRAIASKERDYEEARLQKRNARAAGVGTTSRQGSILPGTPGSIAPEASEKAPTKKEQTKKAQAKVNEAANHAAANQTTNQFLGGGGGMFGKKKKVYSWMSTGAGGGSGASTPSRVMAQGGGHSALGAPPVPDKLTSDGVRRVGAWREDHDKGKGIQLRDWIAVLEEDGREKRALQLAYMNLDDSGPK</sequence>
<feature type="compositionally biased region" description="Polar residues" evidence="9">
    <location>
        <begin position="41"/>
        <end position="55"/>
    </location>
</feature>
<keyword evidence="4" id="KW-0805">Transcription regulation</keyword>
<evidence type="ECO:0000313" key="12">
    <source>
        <dbReference type="Proteomes" id="UP000016922"/>
    </source>
</evidence>
<proteinExistence type="inferred from homology"/>
<dbReference type="KEGG" id="glz:GLAREA_06721"/>
<comment type="similarity">
    <text evidence="2">Belongs to the TAF4 family.</text>
</comment>
<evidence type="ECO:0000259" key="10">
    <source>
        <dbReference type="Pfam" id="PF05236"/>
    </source>
</evidence>
<dbReference type="HOGENOM" id="CLU_015147_1_0_1"/>
<dbReference type="Proteomes" id="UP000016922">
    <property type="component" value="Unassembled WGS sequence"/>
</dbReference>
<dbReference type="eggNOG" id="ENOG502S0R5">
    <property type="taxonomic scope" value="Eukaryota"/>
</dbReference>
<feature type="compositionally biased region" description="Low complexity" evidence="9">
    <location>
        <begin position="396"/>
        <end position="407"/>
    </location>
</feature>
<feature type="domain" description="Transcription initiation factor TFIID component TAF4 C-terminal" evidence="10">
    <location>
        <begin position="326"/>
        <end position="606"/>
    </location>
</feature>
<dbReference type="OMA" id="KYSWMTG"/>
<dbReference type="EMBL" id="KE145357">
    <property type="protein sequence ID" value="EPE33708.1"/>
    <property type="molecule type" value="Genomic_DNA"/>
</dbReference>
<evidence type="ECO:0000256" key="8">
    <source>
        <dbReference type="ARBA" id="ARBA00031747"/>
    </source>
</evidence>
<dbReference type="GO" id="GO:0006352">
    <property type="term" value="P:DNA-templated transcription initiation"/>
    <property type="evidence" value="ECO:0007669"/>
    <property type="project" value="InterPro"/>
</dbReference>
<protein>
    <recommendedName>
        <fullName evidence="3">Transcription initiation factor TFIID subunit 4</fullName>
    </recommendedName>
    <alternativeName>
        <fullName evidence="8">TBP-associated factor 4</fullName>
    </alternativeName>
</protein>
<feature type="region of interest" description="Disordered" evidence="9">
    <location>
        <begin position="88"/>
        <end position="121"/>
    </location>
</feature>
<feature type="region of interest" description="Disordered" evidence="9">
    <location>
        <begin position="449"/>
        <end position="494"/>
    </location>
</feature>
<dbReference type="STRING" id="1116229.S3E5R2"/>
<comment type="subcellular location">
    <subcellularLocation>
        <location evidence="1">Nucleus</location>
    </subcellularLocation>
</comment>
<evidence type="ECO:0000256" key="3">
    <source>
        <dbReference type="ARBA" id="ARBA00017306"/>
    </source>
</evidence>
<dbReference type="Pfam" id="PF05236">
    <property type="entry name" value="TAF4"/>
    <property type="match status" value="1"/>
</dbReference>
<evidence type="ECO:0000313" key="11">
    <source>
        <dbReference type="EMBL" id="EPE33708.1"/>
    </source>
</evidence>
<dbReference type="GO" id="GO:0005669">
    <property type="term" value="C:transcription factor TFIID complex"/>
    <property type="evidence" value="ECO:0007669"/>
    <property type="project" value="InterPro"/>
</dbReference>
<comment type="function">
    <text evidence="7">Functions as a component of the DNA-binding general transcription factor complex TFIID. Binding of TFIID to a promoter (with or without TATA element) is the initial step in pre-initiation complex (PIC) formation. TFIID plays a key role in the regulation of gene expression by RNA polymerase II through different activities such as transcription activator interaction, core promoter recognition and selectivity, TFIIA and TFIIB interaction, chromatin modification (histone acetylation by TAF1), facilitation of DNA opening and initiation of transcription.</text>
</comment>
<dbReference type="OrthoDB" id="21060at2759"/>
<dbReference type="AlphaFoldDB" id="S3E5R2"/>
<dbReference type="GeneID" id="19465774"/>
<evidence type="ECO:0000256" key="1">
    <source>
        <dbReference type="ARBA" id="ARBA00004123"/>
    </source>
</evidence>
<evidence type="ECO:0000256" key="6">
    <source>
        <dbReference type="ARBA" id="ARBA00023242"/>
    </source>
</evidence>
<evidence type="ECO:0000256" key="7">
    <source>
        <dbReference type="ARBA" id="ARBA00025346"/>
    </source>
</evidence>
<evidence type="ECO:0000256" key="9">
    <source>
        <dbReference type="SAM" id="MobiDB-lite"/>
    </source>
</evidence>
<keyword evidence="6" id="KW-0539">Nucleus</keyword>
<dbReference type="InterPro" id="IPR007900">
    <property type="entry name" value="TAF4_C"/>
</dbReference>
<evidence type="ECO:0000256" key="2">
    <source>
        <dbReference type="ARBA" id="ARBA00006178"/>
    </source>
</evidence>
<evidence type="ECO:0000256" key="5">
    <source>
        <dbReference type="ARBA" id="ARBA00023163"/>
    </source>
</evidence>
<dbReference type="RefSeq" id="XP_008078860.1">
    <property type="nucleotide sequence ID" value="XM_008080669.1"/>
</dbReference>
<organism evidence="11 12">
    <name type="scientific">Glarea lozoyensis (strain ATCC 20868 / MF5171)</name>
    <dbReference type="NCBI Taxonomy" id="1116229"/>
    <lineage>
        <taxon>Eukaryota</taxon>
        <taxon>Fungi</taxon>
        <taxon>Dikarya</taxon>
        <taxon>Ascomycota</taxon>
        <taxon>Pezizomycotina</taxon>
        <taxon>Leotiomycetes</taxon>
        <taxon>Helotiales</taxon>
        <taxon>Helotiaceae</taxon>
        <taxon>Glarea</taxon>
    </lineage>
</organism>
<feature type="region of interest" description="Disordered" evidence="9">
    <location>
        <begin position="1"/>
        <end position="74"/>
    </location>
</feature>
<name>S3E5R2_GLAL2</name>
<feature type="compositionally biased region" description="Low complexity" evidence="9">
    <location>
        <begin position="56"/>
        <end position="74"/>
    </location>
</feature>
<reference evidence="11 12" key="1">
    <citation type="journal article" date="2013" name="BMC Genomics">
        <title>Genomics-driven discovery of the pneumocandin biosynthetic gene cluster in the fungus Glarea lozoyensis.</title>
        <authorList>
            <person name="Chen L."/>
            <person name="Yue Q."/>
            <person name="Zhang X."/>
            <person name="Xiang M."/>
            <person name="Wang C."/>
            <person name="Li S."/>
            <person name="Che Y."/>
            <person name="Ortiz-Lopez F.J."/>
            <person name="Bills G.F."/>
            <person name="Liu X."/>
            <person name="An Z."/>
        </authorList>
    </citation>
    <scope>NUCLEOTIDE SEQUENCE [LARGE SCALE GENOMIC DNA]</scope>
    <source>
        <strain evidence="12">ATCC 20868 / MF5171</strain>
    </source>
</reference>
<feature type="compositionally biased region" description="Basic and acidic residues" evidence="9">
    <location>
        <begin position="480"/>
        <end position="492"/>
    </location>
</feature>
<feature type="compositionally biased region" description="Low complexity" evidence="9">
    <location>
        <begin position="95"/>
        <end position="118"/>
    </location>
</feature>
<keyword evidence="12" id="KW-1185">Reference proteome</keyword>
<accession>S3E5R2</accession>
<feature type="compositionally biased region" description="Low complexity" evidence="9">
    <location>
        <begin position="1"/>
        <end position="20"/>
    </location>
</feature>
<keyword evidence="5" id="KW-0804">Transcription</keyword>
<feature type="region of interest" description="Disordered" evidence="9">
    <location>
        <begin position="396"/>
        <end position="422"/>
    </location>
</feature>